<evidence type="ECO:0000256" key="2">
    <source>
        <dbReference type="SAM" id="SignalP"/>
    </source>
</evidence>
<keyword evidence="5" id="KW-1185">Reference proteome</keyword>
<dbReference type="Gene3D" id="1.10.238.10">
    <property type="entry name" value="EF-hand"/>
    <property type="match status" value="2"/>
</dbReference>
<feature type="compositionally biased region" description="Basic and acidic residues" evidence="1">
    <location>
        <begin position="169"/>
        <end position="180"/>
    </location>
</feature>
<feature type="compositionally biased region" description="Basic and acidic residues" evidence="1">
    <location>
        <begin position="142"/>
        <end position="162"/>
    </location>
</feature>
<dbReference type="EMBL" id="JAOVZR010000001">
    <property type="protein sequence ID" value="MCY0146580.1"/>
    <property type="molecule type" value="Genomic_DNA"/>
</dbReference>
<evidence type="ECO:0000313" key="4">
    <source>
        <dbReference type="EMBL" id="MCY0146580.1"/>
    </source>
</evidence>
<feature type="region of interest" description="Disordered" evidence="1">
    <location>
        <begin position="142"/>
        <end position="180"/>
    </location>
</feature>
<dbReference type="InterPro" id="IPR002048">
    <property type="entry name" value="EF_hand_dom"/>
</dbReference>
<dbReference type="RefSeq" id="WP_267652239.1">
    <property type="nucleotide sequence ID" value="NZ_JAOVZR010000001.1"/>
</dbReference>
<dbReference type="PROSITE" id="PS00018">
    <property type="entry name" value="EF_HAND_1"/>
    <property type="match status" value="1"/>
</dbReference>
<feature type="signal peptide" evidence="2">
    <location>
        <begin position="1"/>
        <end position="26"/>
    </location>
</feature>
<evidence type="ECO:0000313" key="5">
    <source>
        <dbReference type="Proteomes" id="UP001073227"/>
    </source>
</evidence>
<dbReference type="InterPro" id="IPR018247">
    <property type="entry name" value="EF_Hand_1_Ca_BS"/>
</dbReference>
<sequence length="180" mass="19682">MNNSKLLPVGLVAIMAVVSGYTVASAQTAMDKEVQAPKVMNVDFRGHGDGHGKRGGRGMMRQILEKVDANGDGAVTQAEIDTFRSAVVSEADASGDGNISLDEFETIYLQMVRNKMVDAFQRLDEDGDGMVTQAEMDKRFGNVVERMDRNDDGKLDRADKRGHDRKGHGRDGSRHGDRRG</sequence>
<dbReference type="SUPFAM" id="SSF47473">
    <property type="entry name" value="EF-hand"/>
    <property type="match status" value="1"/>
</dbReference>
<name>A0ABT3Z483_9HYPH</name>
<comment type="caution">
    <text evidence="4">The sequence shown here is derived from an EMBL/GenBank/DDBJ whole genome shotgun (WGS) entry which is preliminary data.</text>
</comment>
<dbReference type="Pfam" id="PF13202">
    <property type="entry name" value="EF-hand_5"/>
    <property type="match status" value="3"/>
</dbReference>
<organism evidence="4 5">
    <name type="scientific">Hoeflea algicola</name>
    <dbReference type="NCBI Taxonomy" id="2983763"/>
    <lineage>
        <taxon>Bacteria</taxon>
        <taxon>Pseudomonadati</taxon>
        <taxon>Pseudomonadota</taxon>
        <taxon>Alphaproteobacteria</taxon>
        <taxon>Hyphomicrobiales</taxon>
        <taxon>Rhizobiaceae</taxon>
        <taxon>Hoeflea</taxon>
    </lineage>
</organism>
<dbReference type="Proteomes" id="UP001073227">
    <property type="component" value="Unassembled WGS sequence"/>
</dbReference>
<accession>A0ABT3Z483</accession>
<protein>
    <recommendedName>
        <fullName evidence="3">EF-hand domain-containing protein</fullName>
    </recommendedName>
</protein>
<feature type="chain" id="PRO_5045250514" description="EF-hand domain-containing protein" evidence="2">
    <location>
        <begin position="27"/>
        <end position="180"/>
    </location>
</feature>
<evidence type="ECO:0000259" key="3">
    <source>
        <dbReference type="PROSITE" id="PS50222"/>
    </source>
</evidence>
<proteinExistence type="predicted"/>
<gene>
    <name evidence="4" type="ORF">OEG84_02310</name>
</gene>
<dbReference type="PROSITE" id="PS50222">
    <property type="entry name" value="EF_HAND_2"/>
    <property type="match status" value="1"/>
</dbReference>
<dbReference type="SMART" id="SM00054">
    <property type="entry name" value="EFh"/>
    <property type="match status" value="2"/>
</dbReference>
<keyword evidence="2" id="KW-0732">Signal</keyword>
<reference evidence="4" key="1">
    <citation type="submission" date="2022-10" db="EMBL/GenBank/DDBJ databases">
        <title>Hoeflea sp. G2-23, isolated from marine algae.</title>
        <authorList>
            <person name="Kristyanto S."/>
            <person name="Kim J.M."/>
            <person name="Jeon C.O."/>
        </authorList>
    </citation>
    <scope>NUCLEOTIDE SEQUENCE</scope>
    <source>
        <strain evidence="4">G2-23</strain>
    </source>
</reference>
<feature type="domain" description="EF-hand" evidence="3">
    <location>
        <begin position="111"/>
        <end position="146"/>
    </location>
</feature>
<dbReference type="InterPro" id="IPR011992">
    <property type="entry name" value="EF-hand-dom_pair"/>
</dbReference>
<evidence type="ECO:0000256" key="1">
    <source>
        <dbReference type="SAM" id="MobiDB-lite"/>
    </source>
</evidence>